<sequence length="116" mass="12552">MRPGSHKLDKSTTVVKVANLPEEPRVSVVLTRHFGQAALNHGNVFAKNQLEMGWVESEDAPAELTRTDSPIEAAAVRSEDTGSSNQVRSTNVAWVSYFSPLGVCGVLNTFLRARSG</sequence>
<name>A0ACC0VX57_9STRA</name>
<dbReference type="Proteomes" id="UP001163321">
    <property type="component" value="Chromosome 6"/>
</dbReference>
<evidence type="ECO:0000313" key="2">
    <source>
        <dbReference type="Proteomes" id="UP001163321"/>
    </source>
</evidence>
<keyword evidence="2" id="KW-1185">Reference proteome</keyword>
<accession>A0ACC0VX57</accession>
<reference evidence="1 2" key="1">
    <citation type="journal article" date="2022" name="bioRxiv">
        <title>The genome of the oomycete Peronosclerospora sorghi, a cosmopolitan pathogen of maize and sorghum, is inflated with dispersed pseudogenes.</title>
        <authorList>
            <person name="Fletcher K."/>
            <person name="Martin F."/>
            <person name="Isakeit T."/>
            <person name="Cavanaugh K."/>
            <person name="Magill C."/>
            <person name="Michelmore R."/>
        </authorList>
    </citation>
    <scope>NUCLEOTIDE SEQUENCE [LARGE SCALE GENOMIC DNA]</scope>
    <source>
        <strain evidence="1">P6</strain>
    </source>
</reference>
<evidence type="ECO:0000313" key="1">
    <source>
        <dbReference type="EMBL" id="KAI9910847.1"/>
    </source>
</evidence>
<proteinExistence type="predicted"/>
<protein>
    <submittedName>
        <fullName evidence="1">Uncharacterized protein</fullName>
    </submittedName>
</protein>
<gene>
    <name evidence="1" type="ORF">PsorP6_010109</name>
</gene>
<dbReference type="EMBL" id="CM047585">
    <property type="protein sequence ID" value="KAI9910847.1"/>
    <property type="molecule type" value="Genomic_DNA"/>
</dbReference>
<organism evidence="1 2">
    <name type="scientific">Peronosclerospora sorghi</name>
    <dbReference type="NCBI Taxonomy" id="230839"/>
    <lineage>
        <taxon>Eukaryota</taxon>
        <taxon>Sar</taxon>
        <taxon>Stramenopiles</taxon>
        <taxon>Oomycota</taxon>
        <taxon>Peronosporomycetes</taxon>
        <taxon>Peronosporales</taxon>
        <taxon>Peronosporaceae</taxon>
        <taxon>Peronosclerospora</taxon>
    </lineage>
</organism>
<comment type="caution">
    <text evidence="1">The sequence shown here is derived from an EMBL/GenBank/DDBJ whole genome shotgun (WGS) entry which is preliminary data.</text>
</comment>